<feature type="region of interest" description="Disordered" evidence="1">
    <location>
        <begin position="1"/>
        <end position="38"/>
    </location>
</feature>
<comment type="caution">
    <text evidence="2">The sequence shown here is derived from an EMBL/GenBank/DDBJ whole genome shotgun (WGS) entry which is preliminary data.</text>
</comment>
<name>A0A7W3N3F0_9ACTN</name>
<reference evidence="2 3" key="1">
    <citation type="submission" date="2020-08" db="EMBL/GenBank/DDBJ databases">
        <title>Sequencing the genomes of 1000 actinobacteria strains.</title>
        <authorList>
            <person name="Klenk H.-P."/>
        </authorList>
    </citation>
    <scope>NUCLEOTIDE SEQUENCE [LARGE SCALE GENOMIC DNA]</scope>
    <source>
        <strain evidence="2 3">DSM 45823</strain>
    </source>
</reference>
<dbReference type="AlphaFoldDB" id="A0A7W3N3F0"/>
<sequence length="128" mass="14052">MSFGRPTATRAGNLADRRGDSSLPDAPERPARHFQVGGDERREHLEALRRVVCFETSFIARLVTWLDADSMYLRVVNADAAQLAEDIGCRAEEDGGYSFTWSWGDPIGPADDLNGAVRAIRRVLASGC</sequence>
<protein>
    <submittedName>
        <fullName evidence="2">Uncharacterized protein</fullName>
    </submittedName>
</protein>
<dbReference type="EMBL" id="JACJII010000001">
    <property type="protein sequence ID" value="MBA9006819.1"/>
    <property type="molecule type" value="Genomic_DNA"/>
</dbReference>
<proteinExistence type="predicted"/>
<evidence type="ECO:0000313" key="3">
    <source>
        <dbReference type="Proteomes" id="UP000539313"/>
    </source>
</evidence>
<feature type="compositionally biased region" description="Basic and acidic residues" evidence="1">
    <location>
        <begin position="15"/>
        <end position="31"/>
    </location>
</feature>
<gene>
    <name evidence="2" type="ORF">HNR21_005701</name>
</gene>
<organism evidence="2 3">
    <name type="scientific">Thermomonospora cellulosilytica</name>
    <dbReference type="NCBI Taxonomy" id="1411118"/>
    <lineage>
        <taxon>Bacteria</taxon>
        <taxon>Bacillati</taxon>
        <taxon>Actinomycetota</taxon>
        <taxon>Actinomycetes</taxon>
        <taxon>Streptosporangiales</taxon>
        <taxon>Thermomonosporaceae</taxon>
        <taxon>Thermomonospora</taxon>
    </lineage>
</organism>
<evidence type="ECO:0000256" key="1">
    <source>
        <dbReference type="SAM" id="MobiDB-lite"/>
    </source>
</evidence>
<accession>A0A7W3N3F0</accession>
<dbReference type="RefSeq" id="WP_182707603.1">
    <property type="nucleotide sequence ID" value="NZ_JACJII010000001.1"/>
</dbReference>
<dbReference type="Proteomes" id="UP000539313">
    <property type="component" value="Unassembled WGS sequence"/>
</dbReference>
<evidence type="ECO:0000313" key="2">
    <source>
        <dbReference type="EMBL" id="MBA9006819.1"/>
    </source>
</evidence>
<keyword evidence="3" id="KW-1185">Reference proteome</keyword>